<accession>A0A4P8YE40</accession>
<evidence type="ECO:0000256" key="1">
    <source>
        <dbReference type="SAM" id="MobiDB-lite"/>
    </source>
</evidence>
<sequence length="127" mass="14311">MKRWRWMVLLVLNVPLQATLRDPFQALPDPCAVPFHTWRLHATVQGNGGRAVAIVAVPEGWRRLYHGETPWPDWQVTEIVERRVYLKSQARCPAIVLEREPQGGGYGRKEPDAVRISLGRHGAGGSP</sequence>
<feature type="region of interest" description="Disordered" evidence="1">
    <location>
        <begin position="100"/>
        <end position="127"/>
    </location>
</feature>
<dbReference type="AlphaFoldDB" id="A0A4P8YE40"/>
<evidence type="ECO:0000313" key="4">
    <source>
        <dbReference type="Proteomes" id="UP000302163"/>
    </source>
</evidence>
<feature type="signal peptide" evidence="2">
    <location>
        <begin position="1"/>
        <end position="20"/>
    </location>
</feature>
<dbReference type="KEGG" id="izh:FEM41_03615"/>
<evidence type="ECO:0000313" key="3">
    <source>
        <dbReference type="EMBL" id="QCT18799.1"/>
    </source>
</evidence>
<dbReference type="OrthoDB" id="6562856at2"/>
<feature type="chain" id="PRO_5020450771" evidence="2">
    <location>
        <begin position="21"/>
        <end position="127"/>
    </location>
</feature>
<dbReference type="RefSeq" id="WP_138094524.1">
    <property type="nucleotide sequence ID" value="NZ_CP040428.1"/>
</dbReference>
<evidence type="ECO:0000256" key="2">
    <source>
        <dbReference type="SAM" id="SignalP"/>
    </source>
</evidence>
<proteinExistence type="predicted"/>
<organism evidence="3 4">
    <name type="scientific">Jejubacter calystegiae</name>
    <dbReference type="NCBI Taxonomy" id="2579935"/>
    <lineage>
        <taxon>Bacteria</taxon>
        <taxon>Pseudomonadati</taxon>
        <taxon>Pseudomonadota</taxon>
        <taxon>Gammaproteobacteria</taxon>
        <taxon>Enterobacterales</taxon>
        <taxon>Enterobacteriaceae</taxon>
        <taxon>Jejubacter</taxon>
    </lineage>
</organism>
<gene>
    <name evidence="3" type="ORF">FEM41_03615</name>
</gene>
<feature type="compositionally biased region" description="Basic and acidic residues" evidence="1">
    <location>
        <begin position="100"/>
        <end position="113"/>
    </location>
</feature>
<dbReference type="Proteomes" id="UP000302163">
    <property type="component" value="Chromosome"/>
</dbReference>
<keyword evidence="4" id="KW-1185">Reference proteome</keyword>
<name>A0A4P8YE40_9ENTR</name>
<reference evidence="3 4" key="1">
    <citation type="submission" date="2019-05" db="EMBL/GenBank/DDBJ databases">
        <title>Complete genome sequence of Izhakiella calystegiae KSNA2, an endophyte isolated from beach morning glory (Calystegia soldanella).</title>
        <authorList>
            <person name="Jiang L."/>
            <person name="Jeong J.C."/>
            <person name="Kim C.Y."/>
            <person name="Kim D.H."/>
            <person name="Kim S.W."/>
            <person name="Lee j."/>
        </authorList>
    </citation>
    <scope>NUCLEOTIDE SEQUENCE [LARGE SCALE GENOMIC DNA]</scope>
    <source>
        <strain evidence="3 4">KSNA2</strain>
    </source>
</reference>
<dbReference type="EMBL" id="CP040428">
    <property type="protein sequence ID" value="QCT18799.1"/>
    <property type="molecule type" value="Genomic_DNA"/>
</dbReference>
<protein>
    <submittedName>
        <fullName evidence="3">DUF2531 family protein</fullName>
    </submittedName>
</protein>
<keyword evidence="2" id="KW-0732">Signal</keyword>